<reference evidence="2 3" key="1">
    <citation type="submission" date="2024-11" db="EMBL/GenBank/DDBJ databases">
        <title>Genome sequencing of Xanthomonas codiaei.</title>
        <authorList>
            <person name="Studholme D.J."/>
        </authorList>
    </citation>
    <scope>NUCLEOTIDE SEQUENCE [LARGE SCALE GENOMIC DNA]</scope>
    <source>
        <strain evidence="2 3">NCPPB 4350</strain>
    </source>
</reference>
<keyword evidence="3" id="KW-1185">Reference proteome</keyword>
<keyword evidence="1" id="KW-0472">Membrane</keyword>
<name>A0ABW9MR42_9XANT</name>
<evidence type="ECO:0000313" key="2">
    <source>
        <dbReference type="EMBL" id="MFO3706715.1"/>
    </source>
</evidence>
<protein>
    <submittedName>
        <fullName evidence="2">Uncharacterized protein</fullName>
    </submittedName>
</protein>
<dbReference type="EMBL" id="JBJGBS010000110">
    <property type="protein sequence ID" value="MFO3706715.1"/>
    <property type="molecule type" value="Genomic_DNA"/>
</dbReference>
<proteinExistence type="predicted"/>
<comment type="caution">
    <text evidence="2">The sequence shown here is derived from an EMBL/GenBank/DDBJ whole genome shotgun (WGS) entry which is preliminary data.</text>
</comment>
<dbReference type="Proteomes" id="UP001637990">
    <property type="component" value="Unassembled WGS sequence"/>
</dbReference>
<evidence type="ECO:0000256" key="1">
    <source>
        <dbReference type="SAM" id="Phobius"/>
    </source>
</evidence>
<organism evidence="2 3">
    <name type="scientific">Xanthomonas codiaei</name>
    <dbReference type="NCBI Taxonomy" id="56463"/>
    <lineage>
        <taxon>Bacteria</taxon>
        <taxon>Pseudomonadati</taxon>
        <taxon>Pseudomonadota</taxon>
        <taxon>Gammaproteobacteria</taxon>
        <taxon>Lysobacterales</taxon>
        <taxon>Lysobacteraceae</taxon>
        <taxon>Xanthomonas</taxon>
    </lineage>
</organism>
<feature type="transmembrane region" description="Helical" evidence="1">
    <location>
        <begin position="116"/>
        <end position="136"/>
    </location>
</feature>
<gene>
    <name evidence="2" type="ORF">ACI6Q5_17465</name>
</gene>
<dbReference type="RefSeq" id="WP_167394610.1">
    <property type="nucleotide sequence ID" value="NZ_JBJGBS010000110.1"/>
</dbReference>
<feature type="transmembrane region" description="Helical" evidence="1">
    <location>
        <begin position="12"/>
        <end position="38"/>
    </location>
</feature>
<feature type="transmembrane region" description="Helical" evidence="1">
    <location>
        <begin position="85"/>
        <end position="104"/>
    </location>
</feature>
<feature type="transmembrane region" description="Helical" evidence="1">
    <location>
        <begin position="50"/>
        <end position="73"/>
    </location>
</feature>
<keyword evidence="1" id="KW-1133">Transmembrane helix</keyword>
<accession>A0ABW9MR42</accession>
<evidence type="ECO:0000313" key="3">
    <source>
        <dbReference type="Proteomes" id="UP001637990"/>
    </source>
</evidence>
<keyword evidence="1" id="KW-0812">Transmembrane</keyword>
<sequence length="146" mass="15070">MLALAHAIKESLVFLGSVLLSCVAATMLSGLIIAVIVATSGSGETATTFFLYYCFFAFGIGSPFFVLLGVPTLHFVPGLKHAHPYVAGIAAAAMAGSLCLLLRLTHDASASFGSLASLAAFIACPALWAAIASCIYQRTRELKAAA</sequence>